<comment type="caution">
    <text evidence="4">The sequence shown here is derived from an EMBL/GenBank/DDBJ whole genome shotgun (WGS) entry which is preliminary data.</text>
</comment>
<keyword evidence="5" id="KW-1185">Reference proteome</keyword>
<name>A0ABT6JEB9_9GAMM</name>
<dbReference type="InterPro" id="IPR044005">
    <property type="entry name" value="DZR_2"/>
</dbReference>
<gene>
    <name evidence="4" type="ORF">QFW80_00610</name>
</gene>
<sequence>MPGPVNRIERAPVDGWWRRLGARLCPPRCLACGEAAAPGTDLCPACAAGLPWNAAACPRCAMPLPGASSPVPPCGACQRRPPPLDAAHAAFVYRAPLDRLLPRFKFHRDLAAGRLLADAMAARFASLPRPDALLPVPLHPGRLRRRGYDQALELARPLARALRLPLLDGVLVRTRATTPQSELDASGRRRNLRDAFAVRGEARLPAHVALVDDVMTTGATLHAAARSLRRAGVTRIDAWVCARVP</sequence>
<dbReference type="Proteomes" id="UP001156831">
    <property type="component" value="Unassembled WGS sequence"/>
</dbReference>
<organism evidence="4 5">
    <name type="scientific">Luteimonas rhizosphaericola</name>
    <dbReference type="NCBI Taxonomy" id="3042024"/>
    <lineage>
        <taxon>Bacteria</taxon>
        <taxon>Pseudomonadati</taxon>
        <taxon>Pseudomonadota</taxon>
        <taxon>Gammaproteobacteria</taxon>
        <taxon>Lysobacterales</taxon>
        <taxon>Lysobacteraceae</taxon>
        <taxon>Luteimonas</taxon>
    </lineage>
</organism>
<evidence type="ECO:0000259" key="2">
    <source>
        <dbReference type="Pfam" id="PF00156"/>
    </source>
</evidence>
<dbReference type="Pfam" id="PF18912">
    <property type="entry name" value="DZR_2"/>
    <property type="match status" value="1"/>
</dbReference>
<dbReference type="PANTHER" id="PTHR47505:SF1">
    <property type="entry name" value="DNA UTILIZATION PROTEIN YHGH"/>
    <property type="match status" value="1"/>
</dbReference>
<dbReference type="InterPro" id="IPR029057">
    <property type="entry name" value="PRTase-like"/>
</dbReference>
<dbReference type="InterPro" id="IPR000836">
    <property type="entry name" value="PRTase_dom"/>
</dbReference>
<dbReference type="EMBL" id="JARXRN010000011">
    <property type="protein sequence ID" value="MDH5829027.1"/>
    <property type="molecule type" value="Genomic_DNA"/>
</dbReference>
<dbReference type="CDD" id="cd06223">
    <property type="entry name" value="PRTases_typeI"/>
    <property type="match status" value="1"/>
</dbReference>
<dbReference type="SUPFAM" id="SSF53271">
    <property type="entry name" value="PRTase-like"/>
    <property type="match status" value="1"/>
</dbReference>
<evidence type="ECO:0000313" key="4">
    <source>
        <dbReference type="EMBL" id="MDH5829027.1"/>
    </source>
</evidence>
<dbReference type="Pfam" id="PF00156">
    <property type="entry name" value="Pribosyltran"/>
    <property type="match status" value="1"/>
</dbReference>
<dbReference type="Gene3D" id="3.40.50.2020">
    <property type="match status" value="1"/>
</dbReference>
<feature type="domain" description="Double zinc ribbon" evidence="3">
    <location>
        <begin position="24"/>
        <end position="78"/>
    </location>
</feature>
<proteinExistence type="inferred from homology"/>
<evidence type="ECO:0000256" key="1">
    <source>
        <dbReference type="ARBA" id="ARBA00008007"/>
    </source>
</evidence>
<protein>
    <submittedName>
        <fullName evidence="4">ComF family protein</fullName>
    </submittedName>
</protein>
<comment type="similarity">
    <text evidence="1">Belongs to the ComF/GntX family.</text>
</comment>
<dbReference type="RefSeq" id="WP_280598967.1">
    <property type="nucleotide sequence ID" value="NZ_JARXRN010000011.1"/>
</dbReference>
<reference evidence="4 5" key="1">
    <citation type="submission" date="2023-04" db="EMBL/GenBank/DDBJ databases">
        <title>Luteimonas sp. M1R5S18.</title>
        <authorList>
            <person name="Sun J.-Q."/>
        </authorList>
    </citation>
    <scope>NUCLEOTIDE SEQUENCE [LARGE SCALE GENOMIC DNA]</scope>
    <source>
        <strain evidence="4 5">M1R5S18</strain>
    </source>
</reference>
<evidence type="ECO:0000313" key="5">
    <source>
        <dbReference type="Proteomes" id="UP001156831"/>
    </source>
</evidence>
<dbReference type="PANTHER" id="PTHR47505">
    <property type="entry name" value="DNA UTILIZATION PROTEIN YHGH"/>
    <property type="match status" value="1"/>
</dbReference>
<feature type="domain" description="Phosphoribosyltransferase" evidence="2">
    <location>
        <begin position="151"/>
        <end position="241"/>
    </location>
</feature>
<dbReference type="InterPro" id="IPR051910">
    <property type="entry name" value="ComF/GntX_DNA_util-trans"/>
</dbReference>
<evidence type="ECO:0000259" key="3">
    <source>
        <dbReference type="Pfam" id="PF18912"/>
    </source>
</evidence>
<accession>A0ABT6JEB9</accession>